<sequence>MSKAVMRGDNLRLFLRSNTETLEVLGDGCRVKIVDNTGKIRMIGDGSRLEITGTNCGEIEYRGDGGRIILGPQVSRRNILYIGDGGRVGRHPLVHSGPDIVEKSSGIGFCTTSKIKTTVYTPD</sequence>
<evidence type="ECO:0000313" key="2">
    <source>
        <dbReference type="Proteomes" id="UP000694866"/>
    </source>
</evidence>
<evidence type="ECO:0000313" key="1">
    <source>
        <dbReference type="EMBL" id="JAG78872.1"/>
    </source>
</evidence>
<dbReference type="KEGG" id="fas:105269950"/>
<dbReference type="CTD" id="37468"/>
<dbReference type="GeneID" id="105269950"/>
<accession>A0A0C9RLE3</accession>
<proteinExistence type="predicted"/>
<dbReference type="EMBL" id="GBYB01009105">
    <property type="protein sequence ID" value="JAG78872.1"/>
    <property type="molecule type" value="Transcribed_RNA"/>
</dbReference>
<accession>A0A9R1TH37</accession>
<keyword evidence="2" id="KW-1185">Reference proteome</keyword>
<protein>
    <submittedName>
        <fullName evidence="1">Pcn protein</fullName>
    </submittedName>
    <submittedName>
        <fullName evidence="3">Uncharacterized protein pirk</fullName>
    </submittedName>
</protein>
<reference evidence="3" key="2">
    <citation type="submission" date="2025-04" db="UniProtKB">
        <authorList>
            <consortium name="RefSeq"/>
        </authorList>
    </citation>
    <scope>IDENTIFICATION</scope>
    <source>
        <strain evidence="3">USDA-PBARC FA_bdor</strain>
        <tissue evidence="3">Whole organism</tissue>
    </source>
</reference>
<dbReference type="RefSeq" id="XP_011308883.1">
    <property type="nucleotide sequence ID" value="XM_011310581.1"/>
</dbReference>
<gene>
    <name evidence="1" type="primary">pcn</name>
    <name evidence="3" type="synonym">pirk</name>
    <name evidence="1" type="ORF">g.12633</name>
</gene>
<evidence type="ECO:0000313" key="3">
    <source>
        <dbReference type="RefSeq" id="XP_011308883.1"/>
    </source>
</evidence>
<dbReference type="Proteomes" id="UP000694866">
    <property type="component" value="Unplaced"/>
</dbReference>
<dbReference type="AlphaFoldDB" id="A0A0C9RLE3"/>
<name>A0A0C9RLE3_9HYME</name>
<organism evidence="1">
    <name type="scientific">Fopius arisanus</name>
    <dbReference type="NCBI Taxonomy" id="64838"/>
    <lineage>
        <taxon>Eukaryota</taxon>
        <taxon>Metazoa</taxon>
        <taxon>Ecdysozoa</taxon>
        <taxon>Arthropoda</taxon>
        <taxon>Hexapoda</taxon>
        <taxon>Insecta</taxon>
        <taxon>Pterygota</taxon>
        <taxon>Neoptera</taxon>
        <taxon>Endopterygota</taxon>
        <taxon>Hymenoptera</taxon>
        <taxon>Apocrita</taxon>
        <taxon>Ichneumonoidea</taxon>
        <taxon>Braconidae</taxon>
        <taxon>Opiinae</taxon>
        <taxon>Fopius</taxon>
    </lineage>
</organism>
<dbReference type="OrthoDB" id="8190314at2759"/>
<reference evidence="1" key="1">
    <citation type="submission" date="2015-01" db="EMBL/GenBank/DDBJ databases">
        <title>Transcriptome Assembly of Fopius arisanus.</title>
        <authorList>
            <person name="Geib S."/>
        </authorList>
    </citation>
    <scope>NUCLEOTIDE SEQUENCE</scope>
</reference>